<name>A0A1Y1K975_PHOPY</name>
<feature type="chain" id="PRO_5012553303" evidence="1">
    <location>
        <begin position="19"/>
        <end position="107"/>
    </location>
</feature>
<dbReference type="EMBL" id="GEZM01088734">
    <property type="protein sequence ID" value="JAV57983.1"/>
    <property type="molecule type" value="Transcribed_RNA"/>
</dbReference>
<reference evidence="2" key="1">
    <citation type="journal article" date="2016" name="Sci. Rep.">
        <title>Molecular characterization of firefly nuptial gifts: a multi-omics approach sheds light on postcopulatory sexual selection.</title>
        <authorList>
            <person name="Al-Wathiqui N."/>
            <person name="Fallon T.R."/>
            <person name="South A."/>
            <person name="Weng J.K."/>
            <person name="Lewis S.M."/>
        </authorList>
    </citation>
    <scope>NUCLEOTIDE SEQUENCE</scope>
</reference>
<accession>A0A1Y1K975</accession>
<evidence type="ECO:0000313" key="2">
    <source>
        <dbReference type="EMBL" id="JAV57983.1"/>
    </source>
</evidence>
<organism evidence="2">
    <name type="scientific">Photinus pyralis</name>
    <name type="common">Common eastern firefly</name>
    <name type="synonym">Lampyris pyralis</name>
    <dbReference type="NCBI Taxonomy" id="7054"/>
    <lineage>
        <taxon>Eukaryota</taxon>
        <taxon>Metazoa</taxon>
        <taxon>Ecdysozoa</taxon>
        <taxon>Arthropoda</taxon>
        <taxon>Hexapoda</taxon>
        <taxon>Insecta</taxon>
        <taxon>Pterygota</taxon>
        <taxon>Neoptera</taxon>
        <taxon>Endopterygota</taxon>
        <taxon>Coleoptera</taxon>
        <taxon>Polyphaga</taxon>
        <taxon>Elateriformia</taxon>
        <taxon>Elateroidea</taxon>
        <taxon>Lampyridae</taxon>
        <taxon>Lampyrinae</taxon>
        <taxon>Photinus</taxon>
    </lineage>
</organism>
<dbReference type="InterPro" id="IPR009003">
    <property type="entry name" value="Peptidase_S1_PA"/>
</dbReference>
<feature type="signal peptide" evidence="1">
    <location>
        <begin position="1"/>
        <end position="18"/>
    </location>
</feature>
<proteinExistence type="predicted"/>
<keyword evidence="1" id="KW-0732">Signal</keyword>
<dbReference type="InterPro" id="IPR043504">
    <property type="entry name" value="Peptidase_S1_PA_chymotrypsin"/>
</dbReference>
<dbReference type="Gene3D" id="2.40.10.10">
    <property type="entry name" value="Trypsin-like serine proteases"/>
    <property type="match status" value="1"/>
</dbReference>
<evidence type="ECO:0000256" key="1">
    <source>
        <dbReference type="SAM" id="SignalP"/>
    </source>
</evidence>
<sequence>MTWIRLCLSCLFLQLASPKGNFTGSRVLNCLLGNNPFYDSNRCGYVQSHSWLAVAPWLASIRAINSPTGELVTICAGVLINQRYVVTPAECLLKERLPARVVQLGIS</sequence>
<protein>
    <submittedName>
        <fullName evidence="2">Uncharacterized protein</fullName>
    </submittedName>
</protein>
<dbReference type="AlphaFoldDB" id="A0A1Y1K975"/>
<dbReference type="SUPFAM" id="SSF50494">
    <property type="entry name" value="Trypsin-like serine proteases"/>
    <property type="match status" value="1"/>
</dbReference>